<evidence type="ECO:0000313" key="3">
    <source>
        <dbReference type="Proteomes" id="UP000179807"/>
    </source>
</evidence>
<feature type="domain" description="EF-hand" evidence="1">
    <location>
        <begin position="45"/>
        <end position="73"/>
    </location>
</feature>
<accession>A0A1J4JSE4</accession>
<organism evidence="2 3">
    <name type="scientific">Tritrichomonas foetus</name>
    <dbReference type="NCBI Taxonomy" id="1144522"/>
    <lineage>
        <taxon>Eukaryota</taxon>
        <taxon>Metamonada</taxon>
        <taxon>Parabasalia</taxon>
        <taxon>Tritrichomonadida</taxon>
        <taxon>Tritrichomonadidae</taxon>
        <taxon>Tritrichomonas</taxon>
    </lineage>
</organism>
<gene>
    <name evidence="2" type="ORF">TRFO_32857</name>
</gene>
<dbReference type="Proteomes" id="UP000179807">
    <property type="component" value="Unassembled WGS sequence"/>
</dbReference>
<dbReference type="InterPro" id="IPR052603">
    <property type="entry name" value="EFCB6"/>
</dbReference>
<dbReference type="Gene3D" id="1.10.238.10">
    <property type="entry name" value="EF-hand"/>
    <property type="match status" value="3"/>
</dbReference>
<dbReference type="RefSeq" id="XP_068353588.1">
    <property type="nucleotide sequence ID" value="XM_068508729.1"/>
</dbReference>
<evidence type="ECO:0000259" key="1">
    <source>
        <dbReference type="PROSITE" id="PS50222"/>
    </source>
</evidence>
<sequence>MKKWYQSSEKIIHTNKTLVKIMSEGYDLADKFYGAVRRKGLTPIELFEEYDRTGKGTISLDSFEKLLRSISFYCSRDEMELIKNSYCLTDGRSEKFALLDYQKFCNDIGPNGKLTLSRTSSLNKANFYKFAQELEKNGATIYDYMKGFDSKHSGKVLLPVFLQAVGSSELVNSIIGPYYNRSTNEVNYVQMQRDLDHAEVVKEEPKVTLQLPSFFEQFVRTVHARSDNLLDEFRLKDHLKHGKLSKTMFLSIIGSLKLPFNHQQLQQIMIPFVDGDDVNYLLFCKEFDKLVPRKEFVEYDFSSPLEPLLESIKLQASSRRLHLYEEMSGKVEYDTFFRILSNHKIKFTPNDREALHKAFLLPDNTFDADAFIEKVDPIPHHSLTTANLCIERLRNYLQETNKSLVSYFVNFDRERSNTITSNQLHSALISIGFPVNKLEVQLISQQFGNGTFLNYKDLCEQVESKQLSSFNKSVFIPPETPFNERIRVILAKIYTIAKQYNVDLHSDFLRADPRRRGTLSTQLFRNILCEIPIPVSSNDICELIENYTDPYIHLIYYDKFSTDLELIGSSIKLDHPYFTRRKIDPEPEPDTKQISYIDSIRNQILMTLKRCAVAARSERLTMSDMFRRFDNSEIGYVPVEEAKAILRPIDHCFDDQAYDELIQYFHDPRMPEKFNWKKLDAAVESTDINEEDIQKINQMARTKLNLDKDMNSVYNTIRARLTARRKRIDDIFLDVLQNSLTETEFRQRLDRTNLFLDEFMIKSIIHTHEDENGKIKWKEFCDCVTNSNPFNYSY</sequence>
<dbReference type="InterPro" id="IPR002048">
    <property type="entry name" value="EF_hand_dom"/>
</dbReference>
<dbReference type="PANTHER" id="PTHR20875:SF0">
    <property type="entry name" value="GH12158P"/>
    <property type="match status" value="1"/>
</dbReference>
<comment type="caution">
    <text evidence="2">The sequence shown here is derived from an EMBL/GenBank/DDBJ whole genome shotgun (WGS) entry which is preliminary data.</text>
</comment>
<dbReference type="InterPro" id="IPR011992">
    <property type="entry name" value="EF-hand-dom_pair"/>
</dbReference>
<dbReference type="SUPFAM" id="SSF47473">
    <property type="entry name" value="EF-hand"/>
    <property type="match status" value="3"/>
</dbReference>
<reference evidence="2" key="1">
    <citation type="submission" date="2016-10" db="EMBL/GenBank/DDBJ databases">
        <authorList>
            <person name="Benchimol M."/>
            <person name="Almeida L.G."/>
            <person name="Vasconcelos A.T."/>
            <person name="Perreira-Neves A."/>
            <person name="Rosa I.A."/>
            <person name="Tasca T."/>
            <person name="Bogo M.R."/>
            <person name="de Souza W."/>
        </authorList>
    </citation>
    <scope>NUCLEOTIDE SEQUENCE [LARGE SCALE GENOMIC DNA]</scope>
    <source>
        <strain evidence="2">K</strain>
    </source>
</reference>
<dbReference type="PROSITE" id="PS50222">
    <property type="entry name" value="EF_HAND_2"/>
    <property type="match status" value="1"/>
</dbReference>
<dbReference type="PANTHER" id="PTHR20875">
    <property type="entry name" value="EF-HAND CALCIUM-BINDING DOMAIN-CONTAINING PROTEIN 6-RELATED"/>
    <property type="match status" value="1"/>
</dbReference>
<dbReference type="EMBL" id="MLAK01000954">
    <property type="protein sequence ID" value="OHT00452.1"/>
    <property type="molecule type" value="Genomic_DNA"/>
</dbReference>
<dbReference type="VEuPathDB" id="TrichDB:TRFO_32857"/>
<proteinExistence type="predicted"/>
<dbReference type="GO" id="GO:0005509">
    <property type="term" value="F:calcium ion binding"/>
    <property type="evidence" value="ECO:0007669"/>
    <property type="project" value="InterPro"/>
</dbReference>
<keyword evidence="3" id="KW-1185">Reference proteome</keyword>
<dbReference type="AlphaFoldDB" id="A0A1J4JSE4"/>
<protein>
    <recommendedName>
        <fullName evidence="1">EF-hand domain-containing protein</fullName>
    </recommendedName>
</protein>
<dbReference type="GeneID" id="94843433"/>
<name>A0A1J4JSE4_9EUKA</name>
<evidence type="ECO:0000313" key="2">
    <source>
        <dbReference type="EMBL" id="OHT00452.1"/>
    </source>
</evidence>